<feature type="binding site" evidence="12">
    <location>
        <position position="249"/>
    </location>
    <ligand>
        <name>Zn(2+)</name>
        <dbReference type="ChEBI" id="CHEBI:29105"/>
    </ligand>
</feature>
<keyword evidence="5" id="KW-0520">NAD</keyword>
<dbReference type="InterPro" id="IPR029035">
    <property type="entry name" value="DHS-like_NAD/FAD-binding_dom"/>
</dbReference>
<dbReference type="Ensembl" id="ENSEBUT00000002208.1">
    <property type="protein sequence ID" value="ENSEBUP00000001868.1"/>
    <property type="gene ID" value="ENSEBUG00000001507.1"/>
</dbReference>
<dbReference type="AlphaFoldDB" id="A0A8C4N6I7"/>
<evidence type="ECO:0000259" key="13">
    <source>
        <dbReference type="PROSITE" id="PS50305"/>
    </source>
</evidence>
<reference evidence="14" key="1">
    <citation type="submission" date="2025-08" db="UniProtKB">
        <authorList>
            <consortium name="Ensembl"/>
        </authorList>
    </citation>
    <scope>IDENTIFICATION</scope>
</reference>
<accession>A0A8C4N6I7</accession>
<dbReference type="CDD" id="cd01408">
    <property type="entry name" value="SIRT1"/>
    <property type="match status" value="1"/>
</dbReference>
<dbReference type="InterPro" id="IPR026591">
    <property type="entry name" value="Sirtuin_cat_small_dom_sf"/>
</dbReference>
<evidence type="ECO:0000256" key="3">
    <source>
        <dbReference type="ARBA" id="ARBA00022723"/>
    </source>
</evidence>
<dbReference type="Gene3D" id="3.30.1600.10">
    <property type="entry name" value="SIR2/SIRT2 'Small Domain"/>
    <property type="match status" value="1"/>
</dbReference>
<dbReference type="GO" id="GO:0017136">
    <property type="term" value="F:histone deacetylase activity, NAD-dependent"/>
    <property type="evidence" value="ECO:0007669"/>
    <property type="project" value="TreeGrafter"/>
</dbReference>
<evidence type="ECO:0000256" key="6">
    <source>
        <dbReference type="ARBA" id="ARBA00040697"/>
    </source>
</evidence>
<dbReference type="GO" id="GO:0070403">
    <property type="term" value="F:NAD+ binding"/>
    <property type="evidence" value="ECO:0007669"/>
    <property type="project" value="InterPro"/>
</dbReference>
<evidence type="ECO:0000256" key="4">
    <source>
        <dbReference type="ARBA" id="ARBA00022833"/>
    </source>
</evidence>
<comment type="cofactor">
    <cofactor evidence="1">
        <name>Zn(2+)</name>
        <dbReference type="ChEBI" id="CHEBI:29105"/>
    </cofactor>
</comment>
<evidence type="ECO:0000256" key="5">
    <source>
        <dbReference type="ARBA" id="ARBA00023027"/>
    </source>
</evidence>
<keyword evidence="2" id="KW-0808">Transferase</keyword>
<evidence type="ECO:0000256" key="1">
    <source>
        <dbReference type="ARBA" id="ARBA00001947"/>
    </source>
</evidence>
<evidence type="ECO:0000256" key="10">
    <source>
        <dbReference type="ARBA" id="ARBA00048378"/>
    </source>
</evidence>
<feature type="binding site" evidence="12">
    <location>
        <position position="246"/>
    </location>
    <ligand>
        <name>Zn(2+)</name>
        <dbReference type="ChEBI" id="CHEBI:29105"/>
    </ligand>
</feature>
<keyword evidence="3 12" id="KW-0479">Metal-binding</keyword>
<protein>
    <recommendedName>
        <fullName evidence="6">NAD-dependent protein deacetylase sirtuin-2</fullName>
    </recommendedName>
    <alternativeName>
        <fullName evidence="8">NAD-dependent protein defatty-acylase sirtuin-2</fullName>
    </alternativeName>
    <alternativeName>
        <fullName evidence="9">Regulatory protein SIR2 homolog 2</fullName>
    </alternativeName>
    <alternativeName>
        <fullName evidence="7">SIR2-like protein 2</fullName>
    </alternativeName>
</protein>
<dbReference type="InterPro" id="IPR003000">
    <property type="entry name" value="Sirtuin"/>
</dbReference>
<evidence type="ECO:0000256" key="8">
    <source>
        <dbReference type="ARBA" id="ARBA00042077"/>
    </source>
</evidence>
<dbReference type="Proteomes" id="UP000694388">
    <property type="component" value="Unplaced"/>
</dbReference>
<sequence length="395" mass="44226">MVSVSSLNCSLPSFCYLTSVAKITDRMSEEKDVRRVDVHEEEEDGDDDGAVGFSESTFLVPWMRLDMLRALFARNMALPRHHAPVLEEMTLNGIAKYIQSGKGKRILCMVGAGISTSAGIPDFRSPGSGLYHNLQKYNLPHPQAIFEMSYFKMNPQPFFTLAKELYPGEFKPTVSHYFMRFLRDKGLLLRCYTQNIDTLERVAGLTDDNLVEAHGSFHTSHCLGCQKAFPLTWMKEEIFKDNIPVCDECEGLVKPDIIFFGESLPQRFFQCIQTDFSDCDLLIIMGTSLVVQPFSSLTNRVSETTPRLLLNMERSGQTDPIMAALGLGSGMDFDSENAYRDVAWLGKCDDGCLALAELLGWKEEFEALVTAEHSRIDEELTTAKLQGATIGAHHS</sequence>
<dbReference type="InterPro" id="IPR026590">
    <property type="entry name" value="Ssirtuin_cat_dom"/>
</dbReference>
<comment type="catalytic activity">
    <reaction evidence="10">
        <text>N(6)-hexadecanoyl-L-lysyl-[protein] + NAD(+) + H2O = 2''-O-hexadecanoyl-ADP-D-ribose + nicotinamide + L-lysyl-[protein]</text>
        <dbReference type="Rhea" id="RHEA:70563"/>
        <dbReference type="Rhea" id="RHEA-COMP:9752"/>
        <dbReference type="Rhea" id="RHEA-COMP:14175"/>
        <dbReference type="ChEBI" id="CHEBI:15377"/>
        <dbReference type="ChEBI" id="CHEBI:17154"/>
        <dbReference type="ChEBI" id="CHEBI:29969"/>
        <dbReference type="ChEBI" id="CHEBI:57540"/>
        <dbReference type="ChEBI" id="CHEBI:138936"/>
        <dbReference type="ChEBI" id="CHEBI:189673"/>
    </reaction>
    <physiologicalReaction direction="left-to-right" evidence="10">
        <dbReference type="Rhea" id="RHEA:70564"/>
    </physiologicalReaction>
</comment>
<dbReference type="GeneTree" id="ENSGT00940000157514"/>
<feature type="active site" description="Proton acceptor" evidence="12">
    <location>
        <position position="214"/>
    </location>
</feature>
<organism evidence="14 15">
    <name type="scientific">Eptatretus burgeri</name>
    <name type="common">Inshore hagfish</name>
    <dbReference type="NCBI Taxonomy" id="7764"/>
    <lineage>
        <taxon>Eukaryota</taxon>
        <taxon>Metazoa</taxon>
        <taxon>Chordata</taxon>
        <taxon>Craniata</taxon>
        <taxon>Vertebrata</taxon>
        <taxon>Cyclostomata</taxon>
        <taxon>Myxini</taxon>
        <taxon>Myxiniformes</taxon>
        <taxon>Myxinidae</taxon>
        <taxon>Eptatretinae</taxon>
        <taxon>Eptatretus</taxon>
    </lineage>
</organism>
<reference evidence="14" key="2">
    <citation type="submission" date="2025-09" db="UniProtKB">
        <authorList>
            <consortium name="Ensembl"/>
        </authorList>
    </citation>
    <scope>IDENTIFICATION</scope>
</reference>
<feature type="binding site" evidence="12">
    <location>
        <position position="225"/>
    </location>
    <ligand>
        <name>Zn(2+)</name>
        <dbReference type="ChEBI" id="CHEBI:29105"/>
    </ligand>
</feature>
<dbReference type="Pfam" id="PF02146">
    <property type="entry name" value="SIR2"/>
    <property type="match status" value="1"/>
</dbReference>
<dbReference type="PROSITE" id="PS50305">
    <property type="entry name" value="SIRTUIN"/>
    <property type="match status" value="1"/>
</dbReference>
<dbReference type="GO" id="GO:0046872">
    <property type="term" value="F:metal ion binding"/>
    <property type="evidence" value="ECO:0007669"/>
    <property type="project" value="UniProtKB-KW"/>
</dbReference>
<dbReference type="InterPro" id="IPR050134">
    <property type="entry name" value="NAD-dep_sirtuin_deacylases"/>
</dbReference>
<dbReference type="PANTHER" id="PTHR11085:SF6">
    <property type="entry name" value="NAD-DEPENDENT PROTEIN DEACETYLASE SIRTUIN-2"/>
    <property type="match status" value="1"/>
</dbReference>
<evidence type="ECO:0000256" key="12">
    <source>
        <dbReference type="PROSITE-ProRule" id="PRU00236"/>
    </source>
</evidence>
<evidence type="ECO:0000313" key="14">
    <source>
        <dbReference type="Ensembl" id="ENSEBUP00000001868.1"/>
    </source>
</evidence>
<evidence type="ECO:0000256" key="2">
    <source>
        <dbReference type="ARBA" id="ARBA00022679"/>
    </source>
</evidence>
<evidence type="ECO:0000256" key="9">
    <source>
        <dbReference type="ARBA" id="ARBA00043039"/>
    </source>
</evidence>
<dbReference type="SUPFAM" id="SSF52467">
    <property type="entry name" value="DHS-like NAD/FAD-binding domain"/>
    <property type="match status" value="1"/>
</dbReference>
<comment type="catalytic activity">
    <reaction evidence="11">
        <text>N(6)-tetradecanoyl-L-lysyl-[protein] + NAD(+) + H2O = 2''-O-tetradecanoyl-ADP-D-ribose + nicotinamide + L-lysyl-[protein]</text>
        <dbReference type="Rhea" id="RHEA:70567"/>
        <dbReference type="Rhea" id="RHEA-COMP:9752"/>
        <dbReference type="Rhea" id="RHEA-COMP:15437"/>
        <dbReference type="ChEBI" id="CHEBI:15377"/>
        <dbReference type="ChEBI" id="CHEBI:17154"/>
        <dbReference type="ChEBI" id="CHEBI:29969"/>
        <dbReference type="ChEBI" id="CHEBI:57540"/>
        <dbReference type="ChEBI" id="CHEBI:141129"/>
        <dbReference type="ChEBI" id="CHEBI:189674"/>
    </reaction>
    <physiologicalReaction direction="left-to-right" evidence="11">
        <dbReference type="Rhea" id="RHEA:70568"/>
    </physiologicalReaction>
</comment>
<keyword evidence="15" id="KW-1185">Reference proteome</keyword>
<evidence type="ECO:0000256" key="7">
    <source>
        <dbReference type="ARBA" id="ARBA00041829"/>
    </source>
</evidence>
<evidence type="ECO:0000256" key="11">
    <source>
        <dbReference type="ARBA" id="ARBA00048905"/>
    </source>
</evidence>
<keyword evidence="4 12" id="KW-0862">Zinc</keyword>
<feature type="binding site" evidence="12">
    <location>
        <position position="222"/>
    </location>
    <ligand>
        <name>Zn(2+)</name>
        <dbReference type="ChEBI" id="CHEBI:29105"/>
    </ligand>
</feature>
<name>A0A8C4N6I7_EPTBU</name>
<dbReference type="Gene3D" id="3.40.50.1220">
    <property type="entry name" value="TPP-binding domain"/>
    <property type="match status" value="1"/>
</dbReference>
<proteinExistence type="predicted"/>
<feature type="domain" description="Deacetylase sirtuin-type" evidence="13">
    <location>
        <begin position="84"/>
        <end position="362"/>
    </location>
</feature>
<evidence type="ECO:0000313" key="15">
    <source>
        <dbReference type="Proteomes" id="UP000694388"/>
    </source>
</evidence>
<dbReference type="PANTHER" id="PTHR11085">
    <property type="entry name" value="NAD-DEPENDENT PROTEIN DEACYLASE SIRTUIN-5, MITOCHONDRIAL-RELATED"/>
    <property type="match status" value="1"/>
</dbReference>
<dbReference type="GO" id="GO:0005634">
    <property type="term" value="C:nucleus"/>
    <property type="evidence" value="ECO:0007669"/>
    <property type="project" value="TreeGrafter"/>
</dbReference>